<feature type="region of interest" description="Disordered" evidence="1">
    <location>
        <begin position="77"/>
        <end position="131"/>
    </location>
</feature>
<organism evidence="4 5">
    <name type="scientific">Folsomia candida</name>
    <name type="common">Springtail</name>
    <dbReference type="NCBI Taxonomy" id="158441"/>
    <lineage>
        <taxon>Eukaryota</taxon>
        <taxon>Metazoa</taxon>
        <taxon>Ecdysozoa</taxon>
        <taxon>Arthropoda</taxon>
        <taxon>Hexapoda</taxon>
        <taxon>Collembola</taxon>
        <taxon>Entomobryomorpha</taxon>
        <taxon>Isotomoidea</taxon>
        <taxon>Isotomidae</taxon>
        <taxon>Proisotominae</taxon>
        <taxon>Folsomia</taxon>
    </lineage>
</organism>
<dbReference type="PANTHER" id="PTHR34153:SF2">
    <property type="entry name" value="SI:CH211-262H13.3-RELATED"/>
    <property type="match status" value="1"/>
</dbReference>
<sequence>MYTVIKFKEDGTVQTVPTSWIDPKTNICKWPPGLPSTISTFIQNRQVPGPGWANYHYKFFKSSDSYIKARQFEVEATSAKSLDTTDSETNKVKRKRPVSNKKVKKVKPAKAPSSSEDDHHESDFDEQPVNIGGNIFSQEEVASVTGIEFEPHLVANSSIISQELSELNTKTKPPAATINTCISPVSSRSSAKHLGPVLPLRIAQDDDADSSFLHRREVAGQGYEPFERMMVRLVTELKSDVRELLLRTANTANSDEDVEDELPVELPIGNERDIDTIEDWIIQDSNNRKQLVKFLAKFGQGSASAVTCRILREVFQPHIARGINYTGGGPNGKRCFCVLQLNRVVIDAVRRTPNVDNPTFAAIEKTIKNWFGNTRDLPGDGGRIRTVSAKKKTNPQGTSRASITPTNQD</sequence>
<dbReference type="AlphaFoldDB" id="A0A226DDB0"/>
<dbReference type="Proteomes" id="UP000198287">
    <property type="component" value="Unassembled WGS sequence"/>
</dbReference>
<feature type="domain" description="DUF4806" evidence="2">
    <location>
        <begin position="263"/>
        <end position="333"/>
    </location>
</feature>
<evidence type="ECO:0000313" key="4">
    <source>
        <dbReference type="EMBL" id="OXA43512.1"/>
    </source>
</evidence>
<comment type="caution">
    <text evidence="4">The sequence shown here is derived from an EMBL/GenBank/DDBJ whole genome shotgun (WGS) entry which is preliminary data.</text>
</comment>
<gene>
    <name evidence="4" type="ORF">Fcan01_21702</name>
    <name evidence="3" type="ORF">Fcan01_28005</name>
</gene>
<protein>
    <recommendedName>
        <fullName evidence="2">DUF4806 domain-containing protein</fullName>
    </recommendedName>
</protein>
<feature type="region of interest" description="Disordered" evidence="1">
    <location>
        <begin position="374"/>
        <end position="409"/>
    </location>
</feature>
<feature type="compositionally biased region" description="Basic residues" evidence="1">
    <location>
        <begin position="92"/>
        <end position="108"/>
    </location>
</feature>
<evidence type="ECO:0000313" key="3">
    <source>
        <dbReference type="EMBL" id="OXA37230.1"/>
    </source>
</evidence>
<name>A0A226DDB0_FOLCA</name>
<evidence type="ECO:0000313" key="5">
    <source>
        <dbReference type="Proteomes" id="UP000198287"/>
    </source>
</evidence>
<evidence type="ECO:0000256" key="1">
    <source>
        <dbReference type="SAM" id="MobiDB-lite"/>
    </source>
</evidence>
<dbReference type="EMBL" id="LNIX01000062">
    <property type="protein sequence ID" value="OXA37230.1"/>
    <property type="molecule type" value="Genomic_DNA"/>
</dbReference>
<dbReference type="EMBL" id="LNIX01000022">
    <property type="protein sequence ID" value="OXA43512.1"/>
    <property type="molecule type" value="Genomic_DNA"/>
</dbReference>
<evidence type="ECO:0000259" key="2">
    <source>
        <dbReference type="Pfam" id="PF16064"/>
    </source>
</evidence>
<feature type="compositionally biased region" description="Polar residues" evidence="1">
    <location>
        <begin position="394"/>
        <end position="409"/>
    </location>
</feature>
<accession>A0A226DDB0</accession>
<dbReference type="OrthoDB" id="7554902at2759"/>
<reference evidence="4 5" key="1">
    <citation type="submission" date="2015-12" db="EMBL/GenBank/DDBJ databases">
        <title>The genome of Folsomia candida.</title>
        <authorList>
            <person name="Faddeeva A."/>
            <person name="Derks M.F."/>
            <person name="Anvar Y."/>
            <person name="Smit S."/>
            <person name="Van Straalen N."/>
            <person name="Roelofs D."/>
        </authorList>
    </citation>
    <scope>NUCLEOTIDE SEQUENCE [LARGE SCALE GENOMIC DNA]</scope>
    <source>
        <strain evidence="4 5">VU population</strain>
        <tissue evidence="4">Whole body</tissue>
    </source>
</reference>
<dbReference type="InterPro" id="IPR032071">
    <property type="entry name" value="DUF4806"/>
</dbReference>
<dbReference type="Pfam" id="PF16064">
    <property type="entry name" value="DUF4806"/>
    <property type="match status" value="1"/>
</dbReference>
<proteinExistence type="predicted"/>
<keyword evidence="5" id="KW-1185">Reference proteome</keyword>
<dbReference type="PANTHER" id="PTHR34153">
    <property type="entry name" value="SI:CH211-262H13.3-RELATED-RELATED"/>
    <property type="match status" value="1"/>
</dbReference>